<gene>
    <name evidence="2" type="ORF">EA187_03180</name>
</gene>
<feature type="compositionally biased region" description="Polar residues" evidence="1">
    <location>
        <begin position="177"/>
        <end position="189"/>
    </location>
</feature>
<evidence type="ECO:0000313" key="3">
    <source>
        <dbReference type="Proteomes" id="UP000282926"/>
    </source>
</evidence>
<organism evidence="2 3">
    <name type="scientific">Lujinxingia sediminis</name>
    <dbReference type="NCBI Taxonomy" id="2480984"/>
    <lineage>
        <taxon>Bacteria</taxon>
        <taxon>Deltaproteobacteria</taxon>
        <taxon>Bradymonadales</taxon>
        <taxon>Lujinxingiaceae</taxon>
        <taxon>Lujinxingia</taxon>
    </lineage>
</organism>
<keyword evidence="3" id="KW-1185">Reference proteome</keyword>
<accession>A0ABY0CX33</accession>
<evidence type="ECO:0000313" key="2">
    <source>
        <dbReference type="EMBL" id="RVU48452.1"/>
    </source>
</evidence>
<dbReference type="Pfam" id="PF24695">
    <property type="entry name" value="PITM1-3"/>
    <property type="match status" value="1"/>
</dbReference>
<sequence>MPLVEELRPPSTDMRFVQRCPTTEFTPARTGPWISAASERLANTQPPTHQVPDQIITTGQPITLNARLTYGKSPLQGEWARIFWGGCERGWEQVGHVRTDDDGRLSWPLATRPARGRYAYAVQVVGDRTFATGHIWVVAPEVRAVAIAASAILRADTGQPDAQNLSSSAHKDSSASTPDSPGASPSSEVATAADIADDSTSPEAPPQPASMLTPGARDLAAYYARRGHLIIYLNDDPRGTPLTSRTLAELGLPAGPVLTMAEQGDAPLELTPPGNRWEDASALATGGGPPLPIILTHYFVATADDAQLPPSLPLTPGEVVARNNAEGWDMHLKTLPAEEGAEPQPSHQIIRPAHAVPNHPRAR</sequence>
<protein>
    <submittedName>
        <fullName evidence="2">Uncharacterized protein</fullName>
    </submittedName>
</protein>
<dbReference type="RefSeq" id="WP_127779141.1">
    <property type="nucleotide sequence ID" value="NZ_SADD01000001.1"/>
</dbReference>
<feature type="compositionally biased region" description="Low complexity" evidence="1">
    <location>
        <begin position="190"/>
        <end position="201"/>
    </location>
</feature>
<name>A0ABY0CX33_9DELT</name>
<proteinExistence type="predicted"/>
<reference evidence="2 3" key="1">
    <citation type="submission" date="2019-01" db="EMBL/GenBank/DDBJ databases">
        <title>Lujinxingia litoralis gen. nov., sp. nov. and Lujinxingia sediminis gen. nov., sp. nov., new members in the order Bradymonadales, isolated from coastal sediment.</title>
        <authorList>
            <person name="Li C.-M."/>
        </authorList>
    </citation>
    <scope>NUCLEOTIDE SEQUENCE [LARGE SCALE GENOMIC DNA]</scope>
    <source>
        <strain evidence="2 3">SEH01</strain>
    </source>
</reference>
<feature type="region of interest" description="Disordered" evidence="1">
    <location>
        <begin position="339"/>
        <end position="363"/>
    </location>
</feature>
<comment type="caution">
    <text evidence="2">The sequence shown here is derived from an EMBL/GenBank/DDBJ whole genome shotgun (WGS) entry which is preliminary data.</text>
</comment>
<dbReference type="EMBL" id="SADD01000001">
    <property type="protein sequence ID" value="RVU48452.1"/>
    <property type="molecule type" value="Genomic_DNA"/>
</dbReference>
<feature type="region of interest" description="Disordered" evidence="1">
    <location>
        <begin position="158"/>
        <end position="213"/>
    </location>
</feature>
<evidence type="ECO:0000256" key="1">
    <source>
        <dbReference type="SAM" id="MobiDB-lite"/>
    </source>
</evidence>
<dbReference type="Proteomes" id="UP000282926">
    <property type="component" value="Unassembled WGS sequence"/>
</dbReference>